<feature type="transmembrane region" description="Helical" evidence="1">
    <location>
        <begin position="90"/>
        <end position="109"/>
    </location>
</feature>
<name>A0A9N7VFV2_PLEPL</name>
<dbReference type="EMBL" id="CADEAL010003985">
    <property type="protein sequence ID" value="CAB1448659.1"/>
    <property type="molecule type" value="Genomic_DNA"/>
</dbReference>
<evidence type="ECO:0000313" key="3">
    <source>
        <dbReference type="Proteomes" id="UP001153269"/>
    </source>
</evidence>
<organism evidence="2 3">
    <name type="scientific">Pleuronectes platessa</name>
    <name type="common">European plaice</name>
    <dbReference type="NCBI Taxonomy" id="8262"/>
    <lineage>
        <taxon>Eukaryota</taxon>
        <taxon>Metazoa</taxon>
        <taxon>Chordata</taxon>
        <taxon>Craniata</taxon>
        <taxon>Vertebrata</taxon>
        <taxon>Euteleostomi</taxon>
        <taxon>Actinopterygii</taxon>
        <taxon>Neopterygii</taxon>
        <taxon>Teleostei</taxon>
        <taxon>Neoteleostei</taxon>
        <taxon>Acanthomorphata</taxon>
        <taxon>Carangaria</taxon>
        <taxon>Pleuronectiformes</taxon>
        <taxon>Pleuronectoidei</taxon>
        <taxon>Pleuronectidae</taxon>
        <taxon>Pleuronectes</taxon>
    </lineage>
</organism>
<keyword evidence="1" id="KW-1133">Transmembrane helix</keyword>
<sequence length="198" mass="21106">MSGYSCRSGVICHSSELHQPRQGEERQYILICGSGKLRPAYQLSYSSSYARTLLTLLRHPPLTLGHCLAGWFSDGLAEMRPVFFLRQTPAVCLYVCLLLPFAAVSLIAVRASHWACPLSSHTLIGPSLEASGESPSSPRSAAANHSGLSEAWLSALSISSHLLAILPCPPSPPSSPPSRSLHHPPQVLGPISAAFVSS</sequence>
<gene>
    <name evidence="2" type="ORF">PLEPLA_LOCUS36309</name>
</gene>
<protein>
    <submittedName>
        <fullName evidence="2">Uncharacterized protein</fullName>
    </submittedName>
</protein>
<keyword evidence="1" id="KW-0472">Membrane</keyword>
<evidence type="ECO:0000256" key="1">
    <source>
        <dbReference type="SAM" id="Phobius"/>
    </source>
</evidence>
<accession>A0A9N7VFV2</accession>
<proteinExistence type="predicted"/>
<comment type="caution">
    <text evidence="2">The sequence shown here is derived from an EMBL/GenBank/DDBJ whole genome shotgun (WGS) entry which is preliminary data.</text>
</comment>
<dbReference type="AlphaFoldDB" id="A0A9N7VFV2"/>
<keyword evidence="3" id="KW-1185">Reference proteome</keyword>
<reference evidence="2" key="1">
    <citation type="submission" date="2020-03" db="EMBL/GenBank/DDBJ databases">
        <authorList>
            <person name="Weist P."/>
        </authorList>
    </citation>
    <scope>NUCLEOTIDE SEQUENCE</scope>
</reference>
<dbReference type="Proteomes" id="UP001153269">
    <property type="component" value="Unassembled WGS sequence"/>
</dbReference>
<keyword evidence="1" id="KW-0812">Transmembrane</keyword>
<evidence type="ECO:0000313" key="2">
    <source>
        <dbReference type="EMBL" id="CAB1448659.1"/>
    </source>
</evidence>